<accession>A0A498MLS2</accession>
<keyword evidence="9" id="KW-1185">Reference proteome</keyword>
<evidence type="ECO:0000256" key="1">
    <source>
        <dbReference type="ARBA" id="ARBA00004370"/>
    </source>
</evidence>
<feature type="transmembrane region" description="Helical" evidence="7">
    <location>
        <begin position="27"/>
        <end position="53"/>
    </location>
</feature>
<dbReference type="GO" id="GO:0005886">
    <property type="term" value="C:plasma membrane"/>
    <property type="evidence" value="ECO:0007669"/>
    <property type="project" value="TreeGrafter"/>
</dbReference>
<evidence type="ECO:0000256" key="5">
    <source>
        <dbReference type="ARBA" id="ARBA00023136"/>
    </source>
</evidence>
<dbReference type="Pfam" id="PF03381">
    <property type="entry name" value="CDC50"/>
    <property type="match status" value="1"/>
</dbReference>
<dbReference type="InterPro" id="IPR005045">
    <property type="entry name" value="CDC50/LEM3_fam"/>
</dbReference>
<organism evidence="8 9">
    <name type="scientific">Labeo rohita</name>
    <name type="common">Indian major carp</name>
    <name type="synonym">Cyprinus rohita</name>
    <dbReference type="NCBI Taxonomy" id="84645"/>
    <lineage>
        <taxon>Eukaryota</taxon>
        <taxon>Metazoa</taxon>
        <taxon>Chordata</taxon>
        <taxon>Craniata</taxon>
        <taxon>Vertebrata</taxon>
        <taxon>Euteleostomi</taxon>
        <taxon>Actinopterygii</taxon>
        <taxon>Neopterygii</taxon>
        <taxon>Teleostei</taxon>
        <taxon>Ostariophysi</taxon>
        <taxon>Cypriniformes</taxon>
        <taxon>Cyprinidae</taxon>
        <taxon>Labeoninae</taxon>
        <taxon>Labeonini</taxon>
        <taxon>Labeo</taxon>
    </lineage>
</organism>
<name>A0A498MLS2_LABRO</name>
<dbReference type="PANTHER" id="PTHR10926:SF19">
    <property type="entry name" value="CELL CYCLE CONTROL PROTEIN 50B"/>
    <property type="match status" value="1"/>
</dbReference>
<keyword evidence="5 6" id="KW-0472">Membrane</keyword>
<proteinExistence type="inferred from homology"/>
<keyword evidence="4 7" id="KW-1133">Transmembrane helix</keyword>
<dbReference type="Proteomes" id="UP000290572">
    <property type="component" value="Unassembled WGS sequence"/>
</dbReference>
<comment type="caution">
    <text evidence="8">The sequence shown here is derived from an EMBL/GenBank/DDBJ whole genome shotgun (WGS) entry which is preliminary data.</text>
</comment>
<evidence type="ECO:0000256" key="3">
    <source>
        <dbReference type="ARBA" id="ARBA00022692"/>
    </source>
</evidence>
<gene>
    <name evidence="8" type="ORF">ROHU_024835</name>
</gene>
<evidence type="ECO:0000256" key="7">
    <source>
        <dbReference type="SAM" id="Phobius"/>
    </source>
</evidence>
<dbReference type="GO" id="GO:0005783">
    <property type="term" value="C:endoplasmic reticulum"/>
    <property type="evidence" value="ECO:0007669"/>
    <property type="project" value="TreeGrafter"/>
</dbReference>
<dbReference type="GO" id="GO:0005794">
    <property type="term" value="C:Golgi apparatus"/>
    <property type="evidence" value="ECO:0007669"/>
    <property type="project" value="TreeGrafter"/>
</dbReference>
<evidence type="ECO:0000256" key="6">
    <source>
        <dbReference type="PIRNR" id="PIRNR015840"/>
    </source>
</evidence>
<evidence type="ECO:0000256" key="2">
    <source>
        <dbReference type="ARBA" id="ARBA00009457"/>
    </source>
</evidence>
<sequence>MKNEGEGSERPDNTAFTQQRLPAWQPILSAGIVIPGFLIIGLAFIGIGIGLFLTSQTIQVLEMDYTGVEKDSPCFRCTIQSSQNCTCDVTFSLSTLFTSPQDVCAPYAYDSKSNPIVPCGAIANSMFNDTFELYQIINGTKKQVPLDGKGISWWTDYNIKYRNPSPVNGSFANAFEGTVKPINWPKAAYELDLTDPYNNGFLNQDFLVWMRRSALPQFRKLYRRITEGDYSAGLPAGNYSLTVHYSILLMKVKTHLRHGD</sequence>
<dbReference type="GO" id="GO:0045332">
    <property type="term" value="P:phospholipid translocation"/>
    <property type="evidence" value="ECO:0007669"/>
    <property type="project" value="TreeGrafter"/>
</dbReference>
<keyword evidence="3 7" id="KW-0812">Transmembrane</keyword>
<dbReference type="PIRSF" id="PIRSF015840">
    <property type="entry name" value="DUF284_TM_euk"/>
    <property type="match status" value="1"/>
</dbReference>
<evidence type="ECO:0000313" key="8">
    <source>
        <dbReference type="EMBL" id="RXN20743.1"/>
    </source>
</evidence>
<evidence type="ECO:0000256" key="4">
    <source>
        <dbReference type="ARBA" id="ARBA00022989"/>
    </source>
</evidence>
<dbReference type="EMBL" id="QBIY01012633">
    <property type="protein sequence ID" value="RXN20743.1"/>
    <property type="molecule type" value="Genomic_DNA"/>
</dbReference>
<reference evidence="8 9" key="1">
    <citation type="submission" date="2018-03" db="EMBL/GenBank/DDBJ databases">
        <title>Draft genome sequence of Rohu Carp (Labeo rohita).</title>
        <authorList>
            <person name="Das P."/>
            <person name="Kushwaha B."/>
            <person name="Joshi C.G."/>
            <person name="Kumar D."/>
            <person name="Nagpure N.S."/>
            <person name="Sahoo L."/>
            <person name="Das S.P."/>
            <person name="Bit A."/>
            <person name="Patnaik S."/>
            <person name="Meher P.K."/>
            <person name="Jayasankar P."/>
            <person name="Koringa P.G."/>
            <person name="Patel N.V."/>
            <person name="Hinsu A.T."/>
            <person name="Kumar R."/>
            <person name="Pandey M."/>
            <person name="Agarwal S."/>
            <person name="Srivastava S."/>
            <person name="Singh M."/>
            <person name="Iquebal M.A."/>
            <person name="Jaiswal S."/>
            <person name="Angadi U.B."/>
            <person name="Kumar N."/>
            <person name="Raza M."/>
            <person name="Shah T.M."/>
            <person name="Rai A."/>
            <person name="Jena J.K."/>
        </authorList>
    </citation>
    <scope>NUCLEOTIDE SEQUENCE [LARGE SCALE GENOMIC DNA]</scope>
    <source>
        <strain evidence="8">DASCIFA01</strain>
        <tissue evidence="8">Testis</tissue>
    </source>
</reference>
<dbReference type="AlphaFoldDB" id="A0A498MLS2"/>
<comment type="similarity">
    <text evidence="2 6">Belongs to the CDC50/LEM3 family.</text>
</comment>
<comment type="subcellular location">
    <subcellularLocation>
        <location evidence="1">Membrane</location>
    </subcellularLocation>
</comment>
<dbReference type="STRING" id="84645.A0A498MLS2"/>
<protein>
    <recommendedName>
        <fullName evidence="6">Cell cycle control protein</fullName>
    </recommendedName>
</protein>
<evidence type="ECO:0000313" key="9">
    <source>
        <dbReference type="Proteomes" id="UP000290572"/>
    </source>
</evidence>
<dbReference type="PANTHER" id="PTHR10926">
    <property type="entry name" value="CELL CYCLE CONTROL PROTEIN 50"/>
    <property type="match status" value="1"/>
</dbReference>